<name>A0A9Q1JQ07_9CARY</name>
<sequence length="378" mass="43037">MLESSYNLLFGKLALKSLFEDYFDEMRHFSTRIMLKPLDNPNVDMTATVSGPFTHNREDKIMGNAQFRWQSDVDDPHTFVDLHVSNDHPVLRMRSCAYYPKYGFGAFGIIPLIAKKRISPEDYGVMGLRYGSKNISFGVSVAPYPSSNDFPRSAWLVGKLGRLNADGTKDDLKLKNLKNWSCAIGYGLGSTNPLRPSFNFGLEFASGSQFIASFYQHIVIQRKSLGYNLIRGYVNSQTTFIERVQNPFEEDEIVGVTNYLDFGFELITRLEDGKMLNTSQDPTFQVGASWQANKNLLLKVHGYVLLLFQHKLALPLYIFNNSIYERADPNFAMVTLNKEHVADNIHVKDQKRPLYQSDANSENFDNLPKELRPLGKLL</sequence>
<gene>
    <name evidence="1" type="ORF">Cgig2_021056</name>
</gene>
<evidence type="ECO:0000313" key="1">
    <source>
        <dbReference type="EMBL" id="KAJ8428889.1"/>
    </source>
</evidence>
<dbReference type="OrthoDB" id="439326at2759"/>
<dbReference type="PANTHER" id="PTHR35738">
    <property type="entry name" value="OS05G0577800 PROTEIN"/>
    <property type="match status" value="1"/>
</dbReference>
<dbReference type="AlphaFoldDB" id="A0A9Q1JQ07"/>
<dbReference type="PANTHER" id="PTHR35738:SF3">
    <property type="entry name" value="OS05G0577800 PROTEIN"/>
    <property type="match status" value="1"/>
</dbReference>
<accession>A0A9Q1JQ07</accession>
<dbReference type="EMBL" id="JAKOGI010000960">
    <property type="protein sequence ID" value="KAJ8428889.1"/>
    <property type="molecule type" value="Genomic_DNA"/>
</dbReference>
<proteinExistence type="predicted"/>
<reference evidence="1" key="1">
    <citation type="submission" date="2022-04" db="EMBL/GenBank/DDBJ databases">
        <title>Carnegiea gigantea Genome sequencing and assembly v2.</title>
        <authorList>
            <person name="Copetti D."/>
            <person name="Sanderson M.J."/>
            <person name="Burquez A."/>
            <person name="Wojciechowski M.F."/>
        </authorList>
    </citation>
    <scope>NUCLEOTIDE SEQUENCE</scope>
    <source>
        <strain evidence="1">SGP5-SGP5p</strain>
        <tissue evidence="1">Aerial part</tissue>
    </source>
</reference>
<comment type="caution">
    <text evidence="1">The sequence shown here is derived from an EMBL/GenBank/DDBJ whole genome shotgun (WGS) entry which is preliminary data.</text>
</comment>
<protein>
    <submittedName>
        <fullName evidence="1">Uncharacterized protein</fullName>
    </submittedName>
</protein>
<evidence type="ECO:0000313" key="2">
    <source>
        <dbReference type="Proteomes" id="UP001153076"/>
    </source>
</evidence>
<dbReference type="InterPro" id="IPR023614">
    <property type="entry name" value="Porin_dom_sf"/>
</dbReference>
<dbReference type="Gene3D" id="2.40.160.10">
    <property type="entry name" value="Porin"/>
    <property type="match status" value="1"/>
</dbReference>
<keyword evidence="2" id="KW-1185">Reference proteome</keyword>
<dbReference type="Proteomes" id="UP001153076">
    <property type="component" value="Unassembled WGS sequence"/>
</dbReference>
<organism evidence="1 2">
    <name type="scientific">Carnegiea gigantea</name>
    <dbReference type="NCBI Taxonomy" id="171969"/>
    <lineage>
        <taxon>Eukaryota</taxon>
        <taxon>Viridiplantae</taxon>
        <taxon>Streptophyta</taxon>
        <taxon>Embryophyta</taxon>
        <taxon>Tracheophyta</taxon>
        <taxon>Spermatophyta</taxon>
        <taxon>Magnoliopsida</taxon>
        <taxon>eudicotyledons</taxon>
        <taxon>Gunneridae</taxon>
        <taxon>Pentapetalae</taxon>
        <taxon>Caryophyllales</taxon>
        <taxon>Cactineae</taxon>
        <taxon>Cactaceae</taxon>
        <taxon>Cactoideae</taxon>
        <taxon>Echinocereeae</taxon>
        <taxon>Carnegiea</taxon>
    </lineage>
</organism>